<reference evidence="3" key="1">
    <citation type="journal article" date="2019" name="Int. J. Syst. Evol. Microbiol.">
        <title>The Global Catalogue of Microorganisms (GCM) 10K type strain sequencing project: providing services to taxonomists for standard genome sequencing and annotation.</title>
        <authorList>
            <consortium name="The Broad Institute Genomics Platform"/>
            <consortium name="The Broad Institute Genome Sequencing Center for Infectious Disease"/>
            <person name="Wu L."/>
            <person name="Ma J."/>
        </authorList>
    </citation>
    <scope>NUCLEOTIDE SEQUENCE [LARGE SCALE GENOMIC DNA]</scope>
    <source>
        <strain evidence="3">JCM 3399</strain>
    </source>
</reference>
<feature type="region of interest" description="Disordered" evidence="1">
    <location>
        <begin position="157"/>
        <end position="207"/>
    </location>
</feature>
<accession>A0ABQ2UZT7</accession>
<proteinExistence type="predicted"/>
<comment type="caution">
    <text evidence="2">The sequence shown here is derived from an EMBL/GenBank/DDBJ whole genome shotgun (WGS) entry which is preliminary data.</text>
</comment>
<feature type="compositionally biased region" description="Basic residues" evidence="1">
    <location>
        <begin position="198"/>
        <end position="207"/>
    </location>
</feature>
<name>A0ABQ2UZT7_9ACTN</name>
<keyword evidence="3" id="KW-1185">Reference proteome</keyword>
<evidence type="ECO:0000313" key="2">
    <source>
        <dbReference type="EMBL" id="GGU60967.1"/>
    </source>
</evidence>
<dbReference type="Proteomes" id="UP000654471">
    <property type="component" value="Unassembled WGS sequence"/>
</dbReference>
<organism evidence="2 3">
    <name type="scientific">Streptomyces albospinus</name>
    <dbReference type="NCBI Taxonomy" id="285515"/>
    <lineage>
        <taxon>Bacteria</taxon>
        <taxon>Bacillati</taxon>
        <taxon>Actinomycetota</taxon>
        <taxon>Actinomycetes</taxon>
        <taxon>Kitasatosporales</taxon>
        <taxon>Streptomycetaceae</taxon>
        <taxon>Streptomyces</taxon>
    </lineage>
</organism>
<protein>
    <submittedName>
        <fullName evidence="2">Uncharacterized protein</fullName>
    </submittedName>
</protein>
<evidence type="ECO:0000256" key="1">
    <source>
        <dbReference type="SAM" id="MobiDB-lite"/>
    </source>
</evidence>
<dbReference type="EMBL" id="BMRP01000008">
    <property type="protein sequence ID" value="GGU60967.1"/>
    <property type="molecule type" value="Genomic_DNA"/>
</dbReference>
<evidence type="ECO:0000313" key="3">
    <source>
        <dbReference type="Proteomes" id="UP000654471"/>
    </source>
</evidence>
<sequence length="207" mass="21752">MDAVARVVDRGEPGRVVRALHTVTGDAGLLRTALAAELASGGYGTREAIHTSGELGPEAAALRPAPRAALSDPGSLRALPQLDDDSEIPLALWRITGASAAAVRILDGVFAGSDGPWFHWTGVRSARAAALPGPAAGPLRPRLEHLVAASLCTPPPRFSRYSPSRPKRLPPTPSTARPSPDSCRLPPRRTPTPAPPSKRCRRSAGRR</sequence>
<gene>
    <name evidence="2" type="ORF">GCM10010211_27300</name>
</gene>